<name>A0AAE4GDV3_9BURK</name>
<reference evidence="2" key="1">
    <citation type="submission" date="2023-02" db="EMBL/GenBank/DDBJ databases">
        <title>Description of Herbaspirillum huttiense subsp. nephrolepsisexaltata and Herbaspirillum huttiense subsp. lycopersicon.</title>
        <authorList>
            <person name="Poudel M."/>
            <person name="Sharma A."/>
            <person name="Goss E."/>
            <person name="Tapia J.H."/>
            <person name="Harmon C.M."/>
            <person name="Jones J.B."/>
        </authorList>
    </citation>
    <scope>NUCLEOTIDE SEQUENCE</scope>
    <source>
        <strain evidence="2">NC40101</strain>
    </source>
</reference>
<comment type="caution">
    <text evidence="2">The sequence shown here is derived from an EMBL/GenBank/DDBJ whole genome shotgun (WGS) entry which is preliminary data.</text>
</comment>
<feature type="non-terminal residue" evidence="2">
    <location>
        <position position="1"/>
    </location>
</feature>
<gene>
    <name evidence="2" type="ORF">RJN63_25635</name>
</gene>
<evidence type="ECO:0000313" key="2">
    <source>
        <dbReference type="EMBL" id="MDT0340237.1"/>
    </source>
</evidence>
<evidence type="ECO:0000256" key="1">
    <source>
        <dbReference type="SAM" id="MobiDB-lite"/>
    </source>
</evidence>
<accession>A0AAE4GDV3</accession>
<organism evidence="2">
    <name type="scientific">Herbaspirillum huttiense subsp. nephrolepidis</name>
    <dbReference type="NCBI Taxonomy" id="3075126"/>
    <lineage>
        <taxon>Bacteria</taxon>
        <taxon>Pseudomonadati</taxon>
        <taxon>Pseudomonadota</taxon>
        <taxon>Betaproteobacteria</taxon>
        <taxon>Burkholderiales</taxon>
        <taxon>Oxalobacteraceae</taxon>
        <taxon>Herbaspirillum</taxon>
    </lineage>
</organism>
<dbReference type="RefSeq" id="WP_311434953.1">
    <property type="nucleotide sequence ID" value="NZ_JBCGUI010000019.1"/>
</dbReference>
<protein>
    <submittedName>
        <fullName evidence="2">Uncharacterized protein</fullName>
    </submittedName>
</protein>
<feature type="region of interest" description="Disordered" evidence="1">
    <location>
        <begin position="1"/>
        <end position="29"/>
    </location>
</feature>
<sequence length="99" mass="10740">GAGKARDASCGGATRKERDAASALSGQNPEGAARLGELLRDEFGSRRPVLTQIRALHFIPNGTRSHYRLLMKWVLGTASSHSIVEQIRSQQENASIKRA</sequence>
<dbReference type="EMBL" id="JAVRAA010000019">
    <property type="protein sequence ID" value="MDT0340237.1"/>
    <property type="molecule type" value="Genomic_DNA"/>
</dbReference>
<dbReference type="AlphaFoldDB" id="A0AAE4GDV3"/>
<proteinExistence type="predicted"/>